<comment type="caution">
    <text evidence="2">The sequence shown here is derived from an EMBL/GenBank/DDBJ whole genome shotgun (WGS) entry which is preliminary data.</text>
</comment>
<dbReference type="RefSeq" id="WP_257913271.1">
    <property type="nucleotide sequence ID" value="NZ_JANPWE010000004.1"/>
</dbReference>
<dbReference type="InterPro" id="IPR017154">
    <property type="entry name" value="PC4-like"/>
</dbReference>
<dbReference type="Gene3D" id="2.30.31.70">
    <property type="match status" value="1"/>
</dbReference>
<accession>A0ABT1Y562</accession>
<evidence type="ECO:0000259" key="1">
    <source>
        <dbReference type="Pfam" id="PF02229"/>
    </source>
</evidence>
<gene>
    <name evidence="2" type="ORF">NVS47_09260</name>
</gene>
<reference evidence="2 3" key="1">
    <citation type="submission" date="2022-08" db="EMBL/GenBank/DDBJ databases">
        <title>Proteogenomics of the novel Dehalobacterium formicoaceticum strain EZ94 highlights a key role of methyltransferases during anaerobic dichloromethane degradation.</title>
        <authorList>
            <person name="Wasmund K."/>
        </authorList>
    </citation>
    <scope>NUCLEOTIDE SEQUENCE [LARGE SCALE GENOMIC DNA]</scope>
    <source>
        <strain evidence="2 3">EZ94</strain>
    </source>
</reference>
<dbReference type="InterPro" id="IPR003173">
    <property type="entry name" value="PC4_C"/>
</dbReference>
<organism evidence="2 3">
    <name type="scientific">Dehalobacterium formicoaceticum</name>
    <dbReference type="NCBI Taxonomy" id="51515"/>
    <lineage>
        <taxon>Bacteria</taxon>
        <taxon>Bacillati</taxon>
        <taxon>Bacillota</taxon>
        <taxon>Clostridia</taxon>
        <taxon>Eubacteriales</taxon>
        <taxon>Peptococcaceae</taxon>
        <taxon>Dehalobacterium</taxon>
    </lineage>
</organism>
<feature type="domain" description="Transcriptional coactivator p15 (PC4) C-terminal" evidence="1">
    <location>
        <begin position="20"/>
        <end position="65"/>
    </location>
</feature>
<evidence type="ECO:0000313" key="3">
    <source>
        <dbReference type="Proteomes" id="UP001524944"/>
    </source>
</evidence>
<dbReference type="PIRSF" id="PIRSF037246">
    <property type="entry name" value="UCP037246"/>
    <property type="match status" value="1"/>
</dbReference>
<sequence>MAEIKYEITEKIAILSKSGSWTKELNKVSWNDRPAKYDLRDWNHDAGKIGKGTTLTEDEIQHLKETLNAIKL</sequence>
<dbReference type="Proteomes" id="UP001524944">
    <property type="component" value="Unassembled WGS sequence"/>
</dbReference>
<dbReference type="Pfam" id="PF02229">
    <property type="entry name" value="PC4"/>
    <property type="match status" value="1"/>
</dbReference>
<protein>
    <submittedName>
        <fullName evidence="2">PC4/YdbC family ssDNA-binding protein</fullName>
    </submittedName>
</protein>
<name>A0ABT1Y562_9FIRM</name>
<keyword evidence="3" id="KW-1185">Reference proteome</keyword>
<proteinExistence type="predicted"/>
<dbReference type="EMBL" id="JANPWE010000004">
    <property type="protein sequence ID" value="MCR6545693.1"/>
    <property type="molecule type" value="Genomic_DNA"/>
</dbReference>
<evidence type="ECO:0000313" key="2">
    <source>
        <dbReference type="EMBL" id="MCR6545693.1"/>
    </source>
</evidence>